<dbReference type="EMBL" id="JAFBRM010000002">
    <property type="protein sequence ID" value="MBM1713628.1"/>
    <property type="molecule type" value="Genomic_DNA"/>
</dbReference>
<name>A0AAE2VXX5_9RHOB</name>
<dbReference type="AlphaFoldDB" id="A0AAE2VXX5"/>
<dbReference type="GO" id="GO:0005524">
    <property type="term" value="F:ATP binding"/>
    <property type="evidence" value="ECO:0007669"/>
    <property type="project" value="UniProtKB-KW"/>
</dbReference>
<dbReference type="SUPFAM" id="SSF52540">
    <property type="entry name" value="P-loop containing nucleoside triphosphate hydrolases"/>
    <property type="match status" value="1"/>
</dbReference>
<keyword evidence="2" id="KW-1185">Reference proteome</keyword>
<dbReference type="Gene3D" id="3.40.50.300">
    <property type="entry name" value="P-loop containing nucleotide triphosphate hydrolases"/>
    <property type="match status" value="1"/>
</dbReference>
<gene>
    <name evidence="1" type="ORF">JQV55_08645</name>
</gene>
<accession>A0AAE2VXX5</accession>
<dbReference type="InterPro" id="IPR027417">
    <property type="entry name" value="P-loop_NTPase"/>
</dbReference>
<evidence type="ECO:0000313" key="1">
    <source>
        <dbReference type="EMBL" id="MBM1713628.1"/>
    </source>
</evidence>
<comment type="caution">
    <text evidence="1">The sequence shown here is derived from an EMBL/GenBank/DDBJ whole genome shotgun (WGS) entry which is preliminary data.</text>
</comment>
<reference evidence="1 2" key="1">
    <citation type="submission" date="2021-01" db="EMBL/GenBank/DDBJ databases">
        <title>Diatom-associated Roseobacters Show Island Model of Population Structure.</title>
        <authorList>
            <person name="Qu L."/>
            <person name="Feng X."/>
            <person name="Chen Y."/>
            <person name="Li L."/>
            <person name="Wang X."/>
            <person name="Hu Z."/>
            <person name="Wang H."/>
            <person name="Luo H."/>
        </authorList>
    </citation>
    <scope>NUCLEOTIDE SEQUENCE [LARGE SCALE GENOMIC DNA]</scope>
    <source>
        <strain evidence="1 2">TR60-84</strain>
    </source>
</reference>
<keyword evidence="1" id="KW-0067">ATP-binding</keyword>
<organism evidence="1 2">
    <name type="scientific">Sulfitobacter geojensis</name>
    <dbReference type="NCBI Taxonomy" id="1342299"/>
    <lineage>
        <taxon>Bacteria</taxon>
        <taxon>Pseudomonadati</taxon>
        <taxon>Pseudomonadota</taxon>
        <taxon>Alphaproteobacteria</taxon>
        <taxon>Rhodobacterales</taxon>
        <taxon>Roseobacteraceae</taxon>
        <taxon>Sulfitobacter</taxon>
    </lineage>
</organism>
<dbReference type="InterPro" id="IPR008868">
    <property type="entry name" value="TniB"/>
</dbReference>
<dbReference type="Proteomes" id="UP000732193">
    <property type="component" value="Unassembled WGS sequence"/>
</dbReference>
<dbReference type="Pfam" id="PF05621">
    <property type="entry name" value="TniB"/>
    <property type="match status" value="1"/>
</dbReference>
<evidence type="ECO:0000313" key="2">
    <source>
        <dbReference type="Proteomes" id="UP000732193"/>
    </source>
</evidence>
<keyword evidence="1" id="KW-0547">Nucleotide-binding</keyword>
<proteinExistence type="predicted"/>
<sequence>MANAGQLSPELEILLVRLRDRFVPRQCYNVFADTMANFEARRRVEIAEGLNPEARGIAVIGNSGSGKSEGVGHYLKKNETLSLLTEDCEAADAASFVVPSPASLKKVGYSCLEGLGYPLSRDRSAGIIWGLVQGHLSELGVMFLHLDEAQDLYSSQSEREMFAVVNTLKSMLQNKRWPVSIILSGLPDLLTLLNLDPQLGRRFIPISFSQLDVIEDGRNVRSLIGQYSRAANLELEAELQSDDFIARLIHSAANEFGILVELITGAIEFCFRGDEPRLTKQHFVAEFRRRTGCVNDLNPFVRGDYSAIDPKLLLPDRRDVSAQTGAPQKRGRQK</sequence>
<dbReference type="RefSeq" id="WP_203243703.1">
    <property type="nucleotide sequence ID" value="NZ_JAFBRH010000002.1"/>
</dbReference>
<protein>
    <submittedName>
        <fullName evidence="1">ATP-binding protein</fullName>
    </submittedName>
</protein>